<reference evidence="1" key="1">
    <citation type="journal article" date="2020" name="Nature">
        <title>Giant virus diversity and host interactions through global metagenomics.</title>
        <authorList>
            <person name="Schulz F."/>
            <person name="Roux S."/>
            <person name="Paez-Espino D."/>
            <person name="Jungbluth S."/>
            <person name="Walsh D.A."/>
            <person name="Denef V.J."/>
            <person name="McMahon K.D."/>
            <person name="Konstantinidis K.T."/>
            <person name="Eloe-Fadrosh E.A."/>
            <person name="Kyrpides N.C."/>
            <person name="Woyke T."/>
        </authorList>
    </citation>
    <scope>NUCLEOTIDE SEQUENCE</scope>
    <source>
        <strain evidence="1">GVMAG-S-1017745-26</strain>
    </source>
</reference>
<dbReference type="EMBL" id="MN740586">
    <property type="protein sequence ID" value="QHU35294.1"/>
    <property type="molecule type" value="Genomic_DNA"/>
</dbReference>
<accession>A0A6C0M0E3</accession>
<protein>
    <submittedName>
        <fullName evidence="1">Uncharacterized protein</fullName>
    </submittedName>
</protein>
<sequence>MSDNTNLLNTNNYNMKLDSKNLIIFEYNKLLNEYMSHIIKQLVIKDSVHYLFIVNRGFDLLKNIFISLLYYTKNLELTVHHLRKSYLYYTEFIGQVGEDSNSFLQLNSKDACLFVYKKTIYEINDEYKKNFELSKKEQETFFDIKENIFIFTKILKLICLKYIQPENKFLEKNNTIYFKNIKQFMVKIINELKKSDFKKDQDINDIYNFINYVENNVVHLDKIQQLLIAFLKKSNSHEIDSMKLCKLLLNIEENNNQTSIKFINKLFRK</sequence>
<proteinExistence type="predicted"/>
<organism evidence="1">
    <name type="scientific">viral metagenome</name>
    <dbReference type="NCBI Taxonomy" id="1070528"/>
    <lineage>
        <taxon>unclassified sequences</taxon>
        <taxon>metagenomes</taxon>
        <taxon>organismal metagenomes</taxon>
    </lineage>
</organism>
<name>A0A6C0M0E3_9ZZZZ</name>
<evidence type="ECO:0000313" key="1">
    <source>
        <dbReference type="EMBL" id="QHU35294.1"/>
    </source>
</evidence>
<dbReference type="AlphaFoldDB" id="A0A6C0M0E3"/>